<keyword evidence="5" id="KW-0813">Transport</keyword>
<evidence type="ECO:0000313" key="14">
    <source>
        <dbReference type="Proteomes" id="UP000237749"/>
    </source>
</evidence>
<feature type="transmembrane region" description="Helical" evidence="11">
    <location>
        <begin position="267"/>
        <end position="296"/>
    </location>
</feature>
<reference evidence="13 14" key="1">
    <citation type="submission" date="2018-02" db="EMBL/GenBank/DDBJ databases">
        <title>Genomic Encyclopedia of Archaeal and Bacterial Type Strains, Phase II (KMG-II): from individual species to whole genera.</title>
        <authorList>
            <person name="Goeker M."/>
        </authorList>
    </citation>
    <scope>NUCLEOTIDE SEQUENCE [LARGE SCALE GENOMIC DNA]</scope>
    <source>
        <strain evidence="13 14">DSM 3808</strain>
    </source>
</reference>
<keyword evidence="7 11" id="KW-0812">Transmembrane</keyword>
<evidence type="ECO:0000256" key="2">
    <source>
        <dbReference type="ARBA" id="ARBA00008697"/>
    </source>
</evidence>
<evidence type="ECO:0000256" key="4">
    <source>
        <dbReference type="ARBA" id="ARBA00016962"/>
    </source>
</evidence>
<comment type="function">
    <text evidence="10">Part of the ABC transporter complex hrt involved in hemin import. Responsible for the translocation of the substrate across the membrane.</text>
</comment>
<evidence type="ECO:0000256" key="7">
    <source>
        <dbReference type="ARBA" id="ARBA00022692"/>
    </source>
</evidence>
<dbReference type="InterPro" id="IPR051125">
    <property type="entry name" value="ABC-4/HrtB_transporter"/>
</dbReference>
<accession>A0A2S6HPI1</accession>
<feature type="transmembrane region" description="Helical" evidence="11">
    <location>
        <begin position="367"/>
        <end position="388"/>
    </location>
</feature>
<evidence type="ECO:0000313" key="13">
    <source>
        <dbReference type="EMBL" id="PPK79434.1"/>
    </source>
</evidence>
<comment type="subcellular location">
    <subcellularLocation>
        <location evidence="1">Cell membrane</location>
        <topology evidence="1">Multi-pass membrane protein</topology>
    </subcellularLocation>
</comment>
<evidence type="ECO:0000256" key="1">
    <source>
        <dbReference type="ARBA" id="ARBA00004651"/>
    </source>
</evidence>
<dbReference type="GO" id="GO:0005886">
    <property type="term" value="C:plasma membrane"/>
    <property type="evidence" value="ECO:0007669"/>
    <property type="project" value="UniProtKB-SubCell"/>
</dbReference>
<dbReference type="AlphaFoldDB" id="A0A2S6HPI1"/>
<dbReference type="PANTHER" id="PTHR43738:SF1">
    <property type="entry name" value="HEMIN TRANSPORT SYSTEM PERMEASE PROTEIN HRTB-RELATED"/>
    <property type="match status" value="1"/>
</dbReference>
<evidence type="ECO:0000256" key="5">
    <source>
        <dbReference type="ARBA" id="ARBA00022448"/>
    </source>
</evidence>
<evidence type="ECO:0000256" key="11">
    <source>
        <dbReference type="SAM" id="Phobius"/>
    </source>
</evidence>
<feature type="domain" description="ABC3 transporter permease C-terminal" evidence="12">
    <location>
        <begin position="276"/>
        <end position="396"/>
    </location>
</feature>
<dbReference type="InterPro" id="IPR003838">
    <property type="entry name" value="ABC3_permease_C"/>
</dbReference>
<sequence>MGLKPLTTRQLSKNNLRSNPFRTVCLVMVVAVLSFTMYGGAILSQSLKNGLYSLKNRLGADLAVVPLEHESQYEGIILSGEPSRFYFDRSMEQQIKEIQGVEEVSPQLYLSTLSAACCSVPVQVIGFDPDSDFVIKPWITKVYGRKLETGQLIAGSDIVINDSRTLKFFNDTYPVAAQLEKTSTGMDYSIYANMDTMRMLLEGAKKTGMNLSVNVYGTDIDQSISTVLVKLKKGYDVDTVTTNIRRQVSGISIVKSKNMFLSAANQISVLITFVNTVACALWIIAVFVLAVMFTVIMNGRKKEFALLRSLGAARVKLCKIVLTESLMISILGGVLGAFLASLVVFPFSTYIGESLHLPYLLPDLMSSIRLLAGNLVLAIAAGPLAAIYSAGKVSRTETCVLIREGE</sequence>
<gene>
    <name evidence="13" type="ORF">BXY41_110160</name>
</gene>
<organism evidence="13 14">
    <name type="scientific">Lacrimispora xylanisolvens</name>
    <dbReference type="NCBI Taxonomy" id="384636"/>
    <lineage>
        <taxon>Bacteria</taxon>
        <taxon>Bacillati</taxon>
        <taxon>Bacillota</taxon>
        <taxon>Clostridia</taxon>
        <taxon>Lachnospirales</taxon>
        <taxon>Lachnospiraceae</taxon>
        <taxon>Lacrimispora</taxon>
    </lineage>
</organism>
<evidence type="ECO:0000256" key="10">
    <source>
        <dbReference type="ARBA" id="ARBA00024973"/>
    </source>
</evidence>
<feature type="transmembrane region" description="Helical" evidence="11">
    <location>
        <begin position="317"/>
        <end position="347"/>
    </location>
</feature>
<protein>
    <recommendedName>
        <fullName evidence="4">Putative hemin transport system permease protein HrtB</fullName>
    </recommendedName>
</protein>
<evidence type="ECO:0000256" key="6">
    <source>
        <dbReference type="ARBA" id="ARBA00022475"/>
    </source>
</evidence>
<keyword evidence="9 11" id="KW-0472">Membrane</keyword>
<dbReference type="EMBL" id="PTJA01000010">
    <property type="protein sequence ID" value="PPK79434.1"/>
    <property type="molecule type" value="Genomic_DNA"/>
</dbReference>
<evidence type="ECO:0000256" key="3">
    <source>
        <dbReference type="ARBA" id="ARBA00011131"/>
    </source>
</evidence>
<comment type="caution">
    <text evidence="13">The sequence shown here is derived from an EMBL/GenBank/DDBJ whole genome shotgun (WGS) entry which is preliminary data.</text>
</comment>
<comment type="similarity">
    <text evidence="2">Belongs to the ABC-4 integral membrane protein family. HrtB subfamily.</text>
</comment>
<keyword evidence="14" id="KW-1185">Reference proteome</keyword>
<comment type="subunit">
    <text evidence="3">The complex is composed of two ATP-binding proteins (HrtA), two transmembrane proteins (HrtB) and a solute-binding protein.</text>
</comment>
<evidence type="ECO:0000256" key="8">
    <source>
        <dbReference type="ARBA" id="ARBA00022989"/>
    </source>
</evidence>
<evidence type="ECO:0000259" key="12">
    <source>
        <dbReference type="Pfam" id="PF02687"/>
    </source>
</evidence>
<dbReference type="OrthoDB" id="9784014at2"/>
<evidence type="ECO:0000256" key="9">
    <source>
        <dbReference type="ARBA" id="ARBA00023136"/>
    </source>
</evidence>
<dbReference type="PANTHER" id="PTHR43738">
    <property type="entry name" value="ABC TRANSPORTER, MEMBRANE PROTEIN"/>
    <property type="match status" value="1"/>
</dbReference>
<proteinExistence type="inferred from homology"/>
<keyword evidence="8 11" id="KW-1133">Transmembrane helix</keyword>
<feature type="transmembrane region" description="Helical" evidence="11">
    <location>
        <begin position="21"/>
        <end position="43"/>
    </location>
</feature>
<dbReference type="Proteomes" id="UP000237749">
    <property type="component" value="Unassembled WGS sequence"/>
</dbReference>
<dbReference type="Pfam" id="PF02687">
    <property type="entry name" value="FtsX"/>
    <property type="match status" value="1"/>
</dbReference>
<name>A0A2S6HPI1_9FIRM</name>
<keyword evidence="6" id="KW-1003">Cell membrane</keyword>
<dbReference type="RefSeq" id="WP_104438298.1">
    <property type="nucleotide sequence ID" value="NZ_PTJA01000010.1"/>
</dbReference>